<dbReference type="GO" id="GO:0032259">
    <property type="term" value="P:methylation"/>
    <property type="evidence" value="ECO:0007669"/>
    <property type="project" value="UniProtKB-KW"/>
</dbReference>
<evidence type="ECO:0000259" key="19">
    <source>
        <dbReference type="Pfam" id="PF01937"/>
    </source>
</evidence>
<comment type="catalytic activity">
    <reaction evidence="2">
        <text>beta-D-fructose 1-phosphate + H2O = D-fructose + phosphate</text>
        <dbReference type="Rhea" id="RHEA:35603"/>
        <dbReference type="ChEBI" id="CHEBI:15377"/>
        <dbReference type="ChEBI" id="CHEBI:37721"/>
        <dbReference type="ChEBI" id="CHEBI:43474"/>
        <dbReference type="ChEBI" id="CHEBI:138881"/>
    </reaction>
</comment>
<evidence type="ECO:0000256" key="5">
    <source>
        <dbReference type="ARBA" id="ARBA00009519"/>
    </source>
</evidence>
<comment type="caution">
    <text evidence="22">The sequence shown here is derived from an EMBL/GenBank/DDBJ whole genome shotgun (WGS) entry which is preliminary data.</text>
</comment>
<dbReference type="InterPro" id="IPR002791">
    <property type="entry name" value="ARMT1-like_metal-bd"/>
</dbReference>
<dbReference type="GO" id="GO:0008168">
    <property type="term" value="F:methyltransferase activity"/>
    <property type="evidence" value="ECO:0007669"/>
    <property type="project" value="UniProtKB-KW"/>
</dbReference>
<evidence type="ECO:0000256" key="14">
    <source>
        <dbReference type="ARBA" id="ARBA00030066"/>
    </source>
</evidence>
<evidence type="ECO:0000313" key="22">
    <source>
        <dbReference type="EMBL" id="CAI8024377.1"/>
    </source>
</evidence>
<dbReference type="EMBL" id="CASHTH010002072">
    <property type="protein sequence ID" value="CAI8024377.1"/>
    <property type="molecule type" value="Genomic_DNA"/>
</dbReference>
<evidence type="ECO:0000256" key="17">
    <source>
        <dbReference type="ARBA" id="ARBA00045980"/>
    </source>
</evidence>
<dbReference type="PANTHER" id="PTHR12260">
    <property type="entry name" value="DAMAGE-CONTROL PHOSPHATASE ARMT1"/>
    <property type="match status" value="1"/>
</dbReference>
<evidence type="ECO:0000256" key="2">
    <source>
        <dbReference type="ARBA" id="ARBA00001326"/>
    </source>
</evidence>
<proteinExistence type="inferred from homology"/>
<evidence type="ECO:0000259" key="20">
    <source>
        <dbReference type="Pfam" id="PF07944"/>
    </source>
</evidence>
<name>A0AA35S8V2_GEOBA</name>
<dbReference type="InterPro" id="IPR049046">
    <property type="entry name" value="Beta-AFase-like_GH127_middle"/>
</dbReference>
<dbReference type="Gene3D" id="1.20.930.60">
    <property type="match status" value="1"/>
</dbReference>
<organism evidence="22 23">
    <name type="scientific">Geodia barretti</name>
    <name type="common">Barrett's horny sponge</name>
    <dbReference type="NCBI Taxonomy" id="519541"/>
    <lineage>
        <taxon>Eukaryota</taxon>
        <taxon>Metazoa</taxon>
        <taxon>Porifera</taxon>
        <taxon>Demospongiae</taxon>
        <taxon>Heteroscleromorpha</taxon>
        <taxon>Tetractinellida</taxon>
        <taxon>Astrophorina</taxon>
        <taxon>Geodiidae</taxon>
        <taxon>Geodia</taxon>
    </lineage>
</organism>
<dbReference type="InterPro" id="IPR012878">
    <property type="entry name" value="Beta-AFase-like_GH127_cat"/>
</dbReference>
<dbReference type="FunFam" id="3.40.50.10880:FF:000002">
    <property type="entry name" value="Acidic residue methyltransferase 1"/>
    <property type="match status" value="1"/>
</dbReference>
<comment type="similarity">
    <text evidence="5">Belongs to the damage-control phosphatase family. Sugar phosphate phosphatase III subfamily.</text>
</comment>
<dbReference type="Gene3D" id="3.40.50.10880">
    <property type="entry name" value="Uncharacterised protein PF01937, DUF89, domain 3"/>
    <property type="match status" value="1"/>
</dbReference>
<keyword evidence="13" id="KW-0464">Manganese</keyword>
<comment type="catalytic activity">
    <reaction evidence="18">
        <text>beta-D-fructose 6-phosphate = dihydroxyacetone + D-glyceraldehyde 3-phosphate</text>
        <dbReference type="Rhea" id="RHEA:28002"/>
        <dbReference type="ChEBI" id="CHEBI:16016"/>
        <dbReference type="ChEBI" id="CHEBI:57634"/>
        <dbReference type="ChEBI" id="CHEBI:59776"/>
    </reaction>
</comment>
<dbReference type="PANTHER" id="PTHR12260:SF6">
    <property type="entry name" value="DAMAGE-CONTROL PHOSPHATASE ARMT1"/>
    <property type="match status" value="1"/>
</dbReference>
<evidence type="ECO:0000256" key="3">
    <source>
        <dbReference type="ARBA" id="ARBA00001936"/>
    </source>
</evidence>
<keyword evidence="11" id="KW-0479">Metal-binding</keyword>
<evidence type="ECO:0000256" key="9">
    <source>
        <dbReference type="ARBA" id="ARBA00022679"/>
    </source>
</evidence>
<evidence type="ECO:0000259" key="21">
    <source>
        <dbReference type="Pfam" id="PF20736"/>
    </source>
</evidence>
<keyword evidence="7" id="KW-0533">Nickel</keyword>
<dbReference type="AlphaFoldDB" id="A0AA35S8V2"/>
<evidence type="ECO:0000256" key="7">
    <source>
        <dbReference type="ARBA" id="ARBA00022596"/>
    </source>
</evidence>
<evidence type="ECO:0000256" key="12">
    <source>
        <dbReference type="ARBA" id="ARBA00022801"/>
    </source>
</evidence>
<evidence type="ECO:0000256" key="15">
    <source>
        <dbReference type="ARBA" id="ARBA00030842"/>
    </source>
</evidence>
<dbReference type="InterPro" id="IPR039763">
    <property type="entry name" value="ARMT1"/>
</dbReference>
<sequence>MDSGGQPLAQQKSVITVGYPAKKRVSAKYGVGTFAYKTATERMPRILGSVVDSLNKLEASVRERHQKAGVEELKAIIGKVSELRYQMQTDKPMEPISCGPDVTQWNSVFAVYRKELGGAEPTWFSVSWLFAECFMYRKIADVIQSSSLLKDVDPFASQKQESFRAVLPQLKSLARFVLELLNKPHKDTHMEFQHLLLPKTDGSPRRMDFVLDNMGLELVSDLCLAEWLLTAGMADTIHLHFKQLPWFVSDALKSDLHWTLKQIECSEDTALTQLGARWQDRIKAGSFVLKDHYFWTTSFEYAAMEKVAPALYSDLAQAFLVFFKGDLNYRKLLADRNWLYTEKFSMALGGFEPTNAQEYINYILAHQAADGWLGPTDRADGNCYWSKFPLLLALRQYYEANTSDTRVIPAMLRFLDATHKLLFTIPLGNDTWSAARWQDLVLTVHWLLEFHPSGQEQLLWDLAELLHQQGFDWEEWFGGPDFPTGPVVSLSMFTHGVNNGQAIKSGAVWYRQSGNHSDWESSYARMQKLDEYHGQASGVFGCDEHLAGRMPSRGTELCTVVESMFSYETLFEIQGDPIFAERAEKIGYNALPATITPDMWAHQYLQQGNEMNAVTSDQHIWFSDGPNSTLFGLAPNYGCCTANFNQGWPKLVQHLVYAYSDGSGLVVAMYGPAHIQHTLPSGQPVTMDITTDYPFSQTVVVDVRTTGSLDISLRIPSWAKGANVQVNSDSPVPATPGTLHQVSIAGRTTVILKLPASLRVERRYNNSAAIHYGPLLFGLAMKENFKVLESYKFQSKDYQITAGTPWNYALRLSNDSQPEQDLKVSSSGLEIGVPPFSLRGAPIAISAAGRQLDSWQETLNAAPPPLHSPIKTSAPLQQLTLLPFGATELRIAEIPTTLS</sequence>
<keyword evidence="8" id="KW-0489">Methyltransferase</keyword>
<evidence type="ECO:0000256" key="11">
    <source>
        <dbReference type="ARBA" id="ARBA00022723"/>
    </source>
</evidence>
<comment type="catalytic activity">
    <reaction evidence="1">
        <text>L-glutamyl-[protein] + S-adenosyl-L-methionine = [protein]-L-glutamate 5-O-methyl ester + S-adenosyl-L-homocysteine</text>
        <dbReference type="Rhea" id="RHEA:24452"/>
        <dbReference type="Rhea" id="RHEA-COMP:10208"/>
        <dbReference type="Rhea" id="RHEA-COMP:10311"/>
        <dbReference type="ChEBI" id="CHEBI:29973"/>
        <dbReference type="ChEBI" id="CHEBI:57856"/>
        <dbReference type="ChEBI" id="CHEBI:59789"/>
        <dbReference type="ChEBI" id="CHEBI:82795"/>
    </reaction>
</comment>
<comment type="cofactor">
    <cofactor evidence="3">
        <name>Mn(2+)</name>
        <dbReference type="ChEBI" id="CHEBI:29035"/>
    </cofactor>
</comment>
<comment type="function">
    <text evidence="17">Metal-dependent phosphatase that shows phosphatase activity against several substrates, including fructose-1-phosphate and fructose-6-phosphate. Its preference for fructose-1-phosphate, a strong glycating agent that causes DNA damage rather than a canonical yeast metabolite, suggests a damage-control function in hexose phosphate metabolism. Has also been shown to have O-methyltransferase activity that methylates glutamate residues of target proteins to form gamma-glutamyl methyl ester residues. Possibly methylates PCNA, suggesting it is involved in the DNA damage response.</text>
</comment>
<dbReference type="Proteomes" id="UP001174909">
    <property type="component" value="Unassembled WGS sequence"/>
</dbReference>
<accession>A0AA35S8V2</accession>
<dbReference type="GO" id="GO:0016791">
    <property type="term" value="F:phosphatase activity"/>
    <property type="evidence" value="ECO:0007669"/>
    <property type="project" value="TreeGrafter"/>
</dbReference>
<feature type="domain" description="Non-reducing end beta-L-arabinofuranosidase-like GH127 middle" evidence="21">
    <location>
        <begin position="665"/>
        <end position="730"/>
    </location>
</feature>
<dbReference type="Pfam" id="PF01937">
    <property type="entry name" value="ARMT1-like_dom"/>
    <property type="match status" value="2"/>
</dbReference>
<feature type="domain" description="Non-reducing end beta-L-arabinofuranosidase-like GH127 catalytic" evidence="20">
    <location>
        <begin position="356"/>
        <end position="650"/>
    </location>
</feature>
<comment type="cofactor">
    <cofactor evidence="4">
        <name>Ni(2+)</name>
        <dbReference type="ChEBI" id="CHEBI:49786"/>
    </cofactor>
</comment>
<dbReference type="GO" id="GO:0046872">
    <property type="term" value="F:metal ion binding"/>
    <property type="evidence" value="ECO:0007669"/>
    <property type="project" value="UniProtKB-KW"/>
</dbReference>
<dbReference type="SUPFAM" id="SSF111321">
    <property type="entry name" value="AF1104-like"/>
    <property type="match status" value="1"/>
</dbReference>
<keyword evidence="9" id="KW-0808">Transferase</keyword>
<feature type="domain" description="Damage-control phosphatase ARMT1-like metal-binding" evidence="19">
    <location>
        <begin position="194"/>
        <end position="343"/>
    </location>
</feature>
<keyword evidence="23" id="KW-1185">Reference proteome</keyword>
<evidence type="ECO:0000313" key="23">
    <source>
        <dbReference type="Proteomes" id="UP001174909"/>
    </source>
</evidence>
<dbReference type="InterPro" id="IPR036075">
    <property type="entry name" value="ARMT-1-like_metal-bd_sf"/>
</dbReference>
<dbReference type="Pfam" id="PF20736">
    <property type="entry name" value="Glyco_hydro127M"/>
    <property type="match status" value="1"/>
</dbReference>
<dbReference type="GO" id="GO:0005634">
    <property type="term" value="C:nucleus"/>
    <property type="evidence" value="ECO:0007669"/>
    <property type="project" value="TreeGrafter"/>
</dbReference>
<gene>
    <name evidence="22" type="ORF">GBAR_LOCUS14163</name>
</gene>
<keyword evidence="12" id="KW-0378">Hydrolase</keyword>
<evidence type="ECO:0000256" key="6">
    <source>
        <dbReference type="ARBA" id="ARBA00017414"/>
    </source>
</evidence>
<evidence type="ECO:0000256" key="16">
    <source>
        <dbReference type="ARBA" id="ARBA00032801"/>
    </source>
</evidence>
<evidence type="ECO:0000256" key="8">
    <source>
        <dbReference type="ARBA" id="ARBA00022603"/>
    </source>
</evidence>
<keyword evidence="10" id="KW-0949">S-adenosyl-L-methionine</keyword>
<evidence type="ECO:0000256" key="13">
    <source>
        <dbReference type="ARBA" id="ARBA00023211"/>
    </source>
</evidence>
<reference evidence="22" key="1">
    <citation type="submission" date="2023-03" db="EMBL/GenBank/DDBJ databases">
        <authorList>
            <person name="Steffen K."/>
            <person name="Cardenas P."/>
        </authorList>
    </citation>
    <scope>NUCLEOTIDE SEQUENCE</scope>
</reference>
<dbReference type="Pfam" id="PF07944">
    <property type="entry name" value="Beta-AFase-like_GH127_cat"/>
    <property type="match status" value="1"/>
</dbReference>
<evidence type="ECO:0000256" key="18">
    <source>
        <dbReference type="ARBA" id="ARBA00048809"/>
    </source>
</evidence>
<evidence type="ECO:0000256" key="4">
    <source>
        <dbReference type="ARBA" id="ARBA00001967"/>
    </source>
</evidence>
<feature type="domain" description="Damage-control phosphatase ARMT1-like metal-binding" evidence="19">
    <location>
        <begin position="38"/>
        <end position="181"/>
    </location>
</feature>
<evidence type="ECO:0000256" key="10">
    <source>
        <dbReference type="ARBA" id="ARBA00022691"/>
    </source>
</evidence>
<evidence type="ECO:0000256" key="1">
    <source>
        <dbReference type="ARBA" id="ARBA00000807"/>
    </source>
</evidence>
<protein>
    <recommendedName>
        <fullName evidence="6">Damage-control phosphatase ARMT1</fullName>
    </recommendedName>
    <alternativeName>
        <fullName evidence="16">Acidic residue methyltransferase 1</fullName>
    </alternativeName>
    <alternativeName>
        <fullName evidence="14">Protein-glutamate O-methyltransferase</fullName>
    </alternativeName>
    <alternativeName>
        <fullName evidence="15">Sugar phosphate phosphatase ARMT1</fullName>
    </alternativeName>
</protein>
<dbReference type="GO" id="GO:0006974">
    <property type="term" value="P:DNA damage response"/>
    <property type="evidence" value="ECO:0007669"/>
    <property type="project" value="TreeGrafter"/>
</dbReference>